<name>A0A1T5DTK0_9SPHI</name>
<evidence type="ECO:0000313" key="2">
    <source>
        <dbReference type="EMBL" id="SKB74909.1"/>
    </source>
</evidence>
<dbReference type="Pfam" id="PF00326">
    <property type="entry name" value="Peptidase_S9"/>
    <property type="match status" value="1"/>
</dbReference>
<keyword evidence="3" id="KW-1185">Reference proteome</keyword>
<dbReference type="SUPFAM" id="SSF53474">
    <property type="entry name" value="alpha/beta-Hydrolases"/>
    <property type="match status" value="1"/>
</dbReference>
<dbReference type="Proteomes" id="UP000190541">
    <property type="component" value="Unassembled WGS sequence"/>
</dbReference>
<sequence length="302" mass="34491">MLSNACVSNHKYTAIKDNLYVVPAERDNTDELALESLLVGSEKGKPLIIFLTGSGSYPLAVRAAADSNYYFLFHHDIVSDSVSYNYLFVSKPHIPAVVEQNDLDPETRYFNFSGSNELFAKFSKKNTIEYFVDNLPKLIKQAKKQLKPSEIILMGHSQGARIVAEMVQTPVIDKFVYMSASPLGRMFYAGIDSAAYNNILYRNDSPDRLEVEFEMGDSYKTWKSYSYSPMISIASTRKPLLIVYGDKDKSCVQCDMFHTLKWKNKNITIKKYNGLNHNFFNENNQSNWKEVIADVDKWIKSN</sequence>
<dbReference type="InterPro" id="IPR001375">
    <property type="entry name" value="Peptidase_S9_cat"/>
</dbReference>
<dbReference type="GO" id="GO:0008236">
    <property type="term" value="F:serine-type peptidase activity"/>
    <property type="evidence" value="ECO:0007669"/>
    <property type="project" value="InterPro"/>
</dbReference>
<reference evidence="2 3" key="1">
    <citation type="submission" date="2017-02" db="EMBL/GenBank/DDBJ databases">
        <authorList>
            <person name="Peterson S.W."/>
        </authorList>
    </citation>
    <scope>NUCLEOTIDE SEQUENCE [LARGE SCALE GENOMIC DNA]</scope>
    <source>
        <strain evidence="2 3">DSM 22899</strain>
    </source>
</reference>
<feature type="domain" description="Peptidase S9 prolyl oligopeptidase catalytic" evidence="1">
    <location>
        <begin position="124"/>
        <end position="299"/>
    </location>
</feature>
<dbReference type="AlphaFoldDB" id="A0A1T5DTK0"/>
<evidence type="ECO:0000259" key="1">
    <source>
        <dbReference type="Pfam" id="PF00326"/>
    </source>
</evidence>
<accession>A0A1T5DTK0</accession>
<proteinExistence type="predicted"/>
<evidence type="ECO:0000313" key="3">
    <source>
        <dbReference type="Proteomes" id="UP000190541"/>
    </source>
</evidence>
<dbReference type="InterPro" id="IPR029058">
    <property type="entry name" value="AB_hydrolase_fold"/>
</dbReference>
<gene>
    <name evidence="2" type="ORF">SAMN05660226_02968</name>
</gene>
<protein>
    <submittedName>
        <fullName evidence="2">Alpha/beta hydrolase family protein</fullName>
    </submittedName>
</protein>
<dbReference type="EMBL" id="FUYS01000007">
    <property type="protein sequence ID" value="SKB74909.1"/>
    <property type="molecule type" value="Genomic_DNA"/>
</dbReference>
<dbReference type="GO" id="GO:0006508">
    <property type="term" value="P:proteolysis"/>
    <property type="evidence" value="ECO:0007669"/>
    <property type="project" value="InterPro"/>
</dbReference>
<keyword evidence="2" id="KW-0378">Hydrolase</keyword>
<dbReference type="STRING" id="623280.SAMN05660226_02968"/>
<dbReference type="Gene3D" id="3.40.50.1820">
    <property type="entry name" value="alpha/beta hydrolase"/>
    <property type="match status" value="1"/>
</dbReference>
<organism evidence="2 3">
    <name type="scientific">Parapedobacter luteus</name>
    <dbReference type="NCBI Taxonomy" id="623280"/>
    <lineage>
        <taxon>Bacteria</taxon>
        <taxon>Pseudomonadati</taxon>
        <taxon>Bacteroidota</taxon>
        <taxon>Sphingobacteriia</taxon>
        <taxon>Sphingobacteriales</taxon>
        <taxon>Sphingobacteriaceae</taxon>
        <taxon>Parapedobacter</taxon>
    </lineage>
</organism>